<dbReference type="AlphaFoldDB" id="A0A2M7EKR5"/>
<comment type="caution">
    <text evidence="1">The sequence shown here is derived from an EMBL/GenBank/DDBJ whole genome shotgun (WGS) entry which is preliminary data.</text>
</comment>
<dbReference type="EMBL" id="PFEV01000055">
    <property type="protein sequence ID" value="PIV71150.1"/>
    <property type="molecule type" value="Genomic_DNA"/>
</dbReference>
<dbReference type="Proteomes" id="UP000228762">
    <property type="component" value="Unassembled WGS sequence"/>
</dbReference>
<reference evidence="2" key="1">
    <citation type="submission" date="2017-09" db="EMBL/GenBank/DDBJ databases">
        <title>Depth-based differentiation of microbial function through sediment-hosted aquifers and enrichment of novel symbionts in the deep terrestrial subsurface.</title>
        <authorList>
            <person name="Probst A.J."/>
            <person name="Ladd B."/>
            <person name="Jarett J.K."/>
            <person name="Geller-Mcgrath D.E."/>
            <person name="Sieber C.M.K."/>
            <person name="Emerson J.B."/>
            <person name="Anantharaman K."/>
            <person name="Thomas B.C."/>
            <person name="Malmstrom R."/>
            <person name="Stieglmeier M."/>
            <person name="Klingl A."/>
            <person name="Woyke T."/>
            <person name="Ryan C.M."/>
            <person name="Banfield J.F."/>
        </authorList>
    </citation>
    <scope>NUCLEOTIDE SEQUENCE [LARGE SCALE GENOMIC DNA]</scope>
</reference>
<evidence type="ECO:0000313" key="1">
    <source>
        <dbReference type="EMBL" id="PIV71150.1"/>
    </source>
</evidence>
<sequence length="208" mass="22003">DHTSSLGQLTGVASPGTYYYDGNLAAAEQENPSIANDIRNGVCSVQGSDTRNNFGVDNRQVPINEGTFLEVETAGGEWTIHTPNGDINIDLAAQENHSWMLVVKGLTQDGSTPSDKNISLELNGKDPFSNATMTGKGTFMSQVMVDQIARAMHTAEAGANSSGADGSKSVNMFYVDANTGSWSVFEVQFDAQGNPTGYALVATNSNVQ</sequence>
<gene>
    <name evidence="1" type="ORF">COW57_01135</name>
</gene>
<organism evidence="1 2">
    <name type="scientific">Candidatus Roizmanbacteria bacterium CG17_big_fil_post_rev_8_21_14_2_50_39_7</name>
    <dbReference type="NCBI Taxonomy" id="1974858"/>
    <lineage>
        <taxon>Bacteria</taxon>
        <taxon>Candidatus Roizmaniibacteriota</taxon>
    </lineage>
</organism>
<evidence type="ECO:0000313" key="2">
    <source>
        <dbReference type="Proteomes" id="UP000228762"/>
    </source>
</evidence>
<proteinExistence type="predicted"/>
<protein>
    <submittedName>
        <fullName evidence="1">Uncharacterized protein</fullName>
    </submittedName>
</protein>
<feature type="non-terminal residue" evidence="1">
    <location>
        <position position="1"/>
    </location>
</feature>
<accession>A0A2M7EKR5</accession>
<name>A0A2M7EKR5_9BACT</name>